<organism evidence="2 3">
    <name type="scientific">Paracoccidioides brasiliensis</name>
    <dbReference type="NCBI Taxonomy" id="121759"/>
    <lineage>
        <taxon>Eukaryota</taxon>
        <taxon>Fungi</taxon>
        <taxon>Dikarya</taxon>
        <taxon>Ascomycota</taxon>
        <taxon>Pezizomycotina</taxon>
        <taxon>Eurotiomycetes</taxon>
        <taxon>Eurotiomycetidae</taxon>
        <taxon>Onygenales</taxon>
        <taxon>Ajellomycetaceae</taxon>
        <taxon>Paracoccidioides</taxon>
    </lineage>
</organism>
<comment type="caution">
    <text evidence="2">The sequence shown here is derived from an EMBL/GenBank/DDBJ whole genome shotgun (WGS) entry which is preliminary data.</text>
</comment>
<feature type="region of interest" description="Disordered" evidence="1">
    <location>
        <begin position="75"/>
        <end position="199"/>
    </location>
</feature>
<feature type="compositionally biased region" description="Polar residues" evidence="1">
    <location>
        <begin position="122"/>
        <end position="142"/>
    </location>
</feature>
<feature type="compositionally biased region" description="Polar residues" evidence="1">
    <location>
        <begin position="305"/>
        <end position="326"/>
    </location>
</feature>
<evidence type="ECO:0000313" key="3">
    <source>
        <dbReference type="Proteomes" id="UP000242814"/>
    </source>
</evidence>
<accession>A0A1D2JJ21</accession>
<reference evidence="2 3" key="1">
    <citation type="submission" date="2016-06" db="EMBL/GenBank/DDBJ databases">
        <authorList>
            <person name="Kjaerup R.B."/>
            <person name="Dalgaard T.S."/>
            <person name="Juul-Madsen H.R."/>
        </authorList>
    </citation>
    <scope>NUCLEOTIDE SEQUENCE [LARGE SCALE GENOMIC DNA]</scope>
    <source>
        <strain evidence="2 3">Pb300</strain>
    </source>
</reference>
<dbReference type="VEuPathDB" id="FungiDB:PADG_02687"/>
<gene>
    <name evidence="2" type="ORF">ACO22_02431</name>
</gene>
<name>A0A1D2JJ21_PARBR</name>
<evidence type="ECO:0000256" key="1">
    <source>
        <dbReference type="SAM" id="MobiDB-lite"/>
    </source>
</evidence>
<proteinExistence type="predicted"/>
<dbReference type="VEuPathDB" id="FungiDB:PABG_00278"/>
<sequence length="326" mass="35095">MSNPLDIWTEEEKTYLLTEIIKKARIPPGFLYNMIAEHQVSPAFAEIPLPPGRSMKTCQDAFHQMAQEYGHLAQHRHSLPGPTAPPQMSPGERKRPLPPVPLDKQPSGHRAIQPKPAAPGRYSSTDIRTQQQLSPSVDSSFFNEPPRKRGRPSKAEMQRRSMAAQARGETYPSLRKDLPRPGIHPTPLAPGGTESQASVLPSIRQQVPEAAGYGGHMQHPDALGSQTQDIRVHRAPRPPAESSTGAAVGGALNSGPEESTPRTILDNQIAPPPMSLPLSFRGINQSSPIPASPRPQTPLILSKTAGENNGGESTPTTSGAGRENTA</sequence>
<protein>
    <recommendedName>
        <fullName evidence="4">AT hook domain-containing protein</fullName>
    </recommendedName>
</protein>
<dbReference type="AlphaFoldDB" id="A0A1D2JJ21"/>
<dbReference type="OMA" id="WMEIPLP"/>
<feature type="region of interest" description="Disordered" evidence="1">
    <location>
        <begin position="212"/>
        <end position="326"/>
    </location>
</feature>
<dbReference type="EMBL" id="LZYO01000075">
    <property type="protein sequence ID" value="ODH38284.1"/>
    <property type="molecule type" value="Genomic_DNA"/>
</dbReference>
<dbReference type="Proteomes" id="UP000242814">
    <property type="component" value="Unassembled WGS sequence"/>
</dbReference>
<evidence type="ECO:0008006" key="4">
    <source>
        <dbReference type="Google" id="ProtNLM"/>
    </source>
</evidence>
<evidence type="ECO:0000313" key="2">
    <source>
        <dbReference type="EMBL" id="ODH38284.1"/>
    </source>
</evidence>